<feature type="region of interest" description="Disordered" evidence="1">
    <location>
        <begin position="305"/>
        <end position="328"/>
    </location>
</feature>
<evidence type="ECO:0000313" key="2">
    <source>
        <dbReference type="EMBL" id="VDP33967.1"/>
    </source>
</evidence>
<reference evidence="2 3" key="1">
    <citation type="submission" date="2018-11" db="EMBL/GenBank/DDBJ databases">
        <authorList>
            <consortium name="Pathogen Informatics"/>
        </authorList>
    </citation>
    <scope>NUCLEOTIDE SEQUENCE [LARGE SCALE GENOMIC DNA]</scope>
    <source>
        <strain>Denwood</strain>
        <strain evidence="3">Zambia</strain>
    </source>
</reference>
<organism evidence="2 3">
    <name type="scientific">Schistosoma mattheei</name>
    <dbReference type="NCBI Taxonomy" id="31246"/>
    <lineage>
        <taxon>Eukaryota</taxon>
        <taxon>Metazoa</taxon>
        <taxon>Spiralia</taxon>
        <taxon>Lophotrochozoa</taxon>
        <taxon>Platyhelminthes</taxon>
        <taxon>Trematoda</taxon>
        <taxon>Digenea</taxon>
        <taxon>Strigeidida</taxon>
        <taxon>Schistosomatoidea</taxon>
        <taxon>Schistosomatidae</taxon>
        <taxon>Schistosoma</taxon>
    </lineage>
</organism>
<gene>
    <name evidence="2" type="ORF">SMTD_LOCUS6448</name>
</gene>
<dbReference type="EMBL" id="UZAL01027596">
    <property type="protein sequence ID" value="VDP33967.1"/>
    <property type="molecule type" value="Genomic_DNA"/>
</dbReference>
<proteinExistence type="predicted"/>
<feature type="region of interest" description="Disordered" evidence="1">
    <location>
        <begin position="450"/>
        <end position="478"/>
    </location>
</feature>
<feature type="compositionally biased region" description="Polar residues" evidence="1">
    <location>
        <begin position="317"/>
        <end position="328"/>
    </location>
</feature>
<name>A0A183NWG2_9TREM</name>
<protein>
    <submittedName>
        <fullName evidence="2">Uncharacterized protein</fullName>
    </submittedName>
</protein>
<evidence type="ECO:0000256" key="1">
    <source>
        <dbReference type="SAM" id="MobiDB-lite"/>
    </source>
</evidence>
<dbReference type="Proteomes" id="UP000269396">
    <property type="component" value="Unassembled WGS sequence"/>
</dbReference>
<keyword evidence="3" id="KW-1185">Reference proteome</keyword>
<feature type="compositionally biased region" description="Low complexity" evidence="1">
    <location>
        <begin position="450"/>
        <end position="475"/>
    </location>
</feature>
<dbReference type="PANTHER" id="PTHR21696:SF2">
    <property type="entry name" value="PROTEIN UNC-79 HOMOLOG"/>
    <property type="match status" value="1"/>
</dbReference>
<accession>A0A183NWG2</accession>
<dbReference type="STRING" id="31246.A0A183NWG2"/>
<dbReference type="AlphaFoldDB" id="A0A183NWG2"/>
<evidence type="ECO:0000313" key="3">
    <source>
        <dbReference type="Proteomes" id="UP000269396"/>
    </source>
</evidence>
<sequence length="826" mass="87917">MYNFSSLNHEIISVKPPLGIWTAVSFYYGTPGQQAPTTTRLGTEPRTFDLALKSHILEQNGHSGVSDSQYLPKDRTKAQLSRTMVDLFYQSIKFRACIPDENLIKLLQFILMDAGGTIEPNQVVEGITTLFNPQTYHLFPTGAAELMRPHLPDCLAFISDIHTVHKIKQSQKSAVQLNSVGYGLGSSSMMSGSNPCGTGNLDSNTLTGGGGTTSGNIGSSLFGGGFNSSGVSNSATGATGVNSNVGLGTNIPSLHEDVLGAHLKSGLSQYVSLELSRSSSGSDHDVFPLLAPGLLSDIKTTRSCKNSAPGLPARSKAATTASGSNVNSVGLTGKSLNLSSESGHTANVEQSNAQIKLSKNSGSVVRQNEPHSDMAIVAITQSNVSPSISCKPSETTYTRPTMTITQTSSTKKQEVTNTKLISSALPIPSPAISHDQVSSTNVTTSTTTISVSNLTSPNSVTSTPTTPQTISSPNSANSRHPNYAHVMLASTFSHTAHSEAIILQYLPWLKSTPPSSQLGPKDFLIMVERVRTLSWLLLGATMNMALTREATGLSCRPIPFNLVPSVADLVWTIYCETVASLSPVNSNQYKAAMATAFDFWIRIMPTILRLLSISEDFVIVSGRLLTVIEELMECQSSLASKLPGNMLKRLQKCVEWEPPEPYNRLLLLLSLPDPLTNSRLSSGPTTGHCENLPLTAITGNANTIPSSHYEKPLIHSTSSSLPGWTESSLLACQANSLMGCNLIPKSLKECLTEGVNLTGSAQCIGHALAPSAPYANDGTADGVGLEAGAMGADLLTSRLVAWLKKHIFVLGRNEDQHSTATHIFVH</sequence>
<dbReference type="InterPro" id="IPR024855">
    <property type="entry name" value="UNC79"/>
</dbReference>
<dbReference type="PANTHER" id="PTHR21696">
    <property type="entry name" value="PROTEIN UNC-79 HOMOLOG"/>
    <property type="match status" value="1"/>
</dbReference>